<comment type="caution">
    <text evidence="2">The sequence shown here is derived from an EMBL/GenBank/DDBJ whole genome shotgun (WGS) entry which is preliminary data.</text>
</comment>
<keyword evidence="1" id="KW-0812">Transmembrane</keyword>
<accession>X0WQK5</accession>
<evidence type="ECO:0000256" key="1">
    <source>
        <dbReference type="SAM" id="Phobius"/>
    </source>
</evidence>
<keyword evidence="1" id="KW-1133">Transmembrane helix</keyword>
<organism evidence="2">
    <name type="scientific">marine sediment metagenome</name>
    <dbReference type="NCBI Taxonomy" id="412755"/>
    <lineage>
        <taxon>unclassified sequences</taxon>
        <taxon>metagenomes</taxon>
        <taxon>ecological metagenomes</taxon>
    </lineage>
</organism>
<reference evidence="2" key="1">
    <citation type="journal article" date="2014" name="Front. Microbiol.">
        <title>High frequency of phylogenetically diverse reductive dehalogenase-homologous genes in deep subseafloor sedimentary metagenomes.</title>
        <authorList>
            <person name="Kawai M."/>
            <person name="Futagami T."/>
            <person name="Toyoda A."/>
            <person name="Takaki Y."/>
            <person name="Nishi S."/>
            <person name="Hori S."/>
            <person name="Arai W."/>
            <person name="Tsubouchi T."/>
            <person name="Morono Y."/>
            <person name="Uchiyama I."/>
            <person name="Ito T."/>
            <person name="Fujiyama A."/>
            <person name="Inagaki F."/>
            <person name="Takami H."/>
        </authorList>
    </citation>
    <scope>NUCLEOTIDE SEQUENCE</scope>
    <source>
        <strain evidence="2">Expedition CK06-06</strain>
    </source>
</reference>
<protein>
    <submittedName>
        <fullName evidence="2">Uncharacterized protein</fullName>
    </submittedName>
</protein>
<keyword evidence="1" id="KW-0472">Membrane</keyword>
<evidence type="ECO:0000313" key="2">
    <source>
        <dbReference type="EMBL" id="GAG26818.1"/>
    </source>
</evidence>
<sequence length="262" mass="29509">FESLFPGLATFGRDKQIAWMMWQAAADRNLPEMGKFLKGVPDDLAHLIQKLVVKDQPSRYQSAQQALRDLTVGPPLVDPTAEEEEAEAAAARAAATRKRRRLRLVALSAMAFSVILCMAMFFVSRSGKEPSPLPRGVIRKVYPDERKLVVASSRNDRVWEVSLGRHDRFLVNGKSAALCDLQPDDQVVVTRVRDEELGLSIREIRVTRPEIYQGRIKTISRPLQPGRAQSVLTIQKTDQQGRELTVSVPQTARILFNGRRHF</sequence>
<dbReference type="EMBL" id="BARS01030911">
    <property type="protein sequence ID" value="GAG26818.1"/>
    <property type="molecule type" value="Genomic_DNA"/>
</dbReference>
<proteinExistence type="predicted"/>
<feature type="non-terminal residue" evidence="2">
    <location>
        <position position="1"/>
    </location>
</feature>
<name>X0WQK5_9ZZZZ</name>
<feature type="non-terminal residue" evidence="2">
    <location>
        <position position="262"/>
    </location>
</feature>
<dbReference type="AlphaFoldDB" id="X0WQK5"/>
<feature type="transmembrane region" description="Helical" evidence="1">
    <location>
        <begin position="102"/>
        <end position="123"/>
    </location>
</feature>
<gene>
    <name evidence="2" type="ORF">S01H1_48146</name>
</gene>